<dbReference type="EMBL" id="FWZT01000017">
    <property type="protein sequence ID" value="SMF55485.1"/>
    <property type="molecule type" value="Genomic_DNA"/>
</dbReference>
<dbReference type="PROSITE" id="PS51257">
    <property type="entry name" value="PROKAR_LIPOPROTEIN"/>
    <property type="match status" value="1"/>
</dbReference>
<evidence type="ECO:0000256" key="1">
    <source>
        <dbReference type="SAM" id="SignalP"/>
    </source>
</evidence>
<feature type="chain" id="PRO_5012893206" evidence="1">
    <location>
        <begin position="22"/>
        <end position="409"/>
    </location>
</feature>
<protein>
    <submittedName>
        <fullName evidence="2">Uncharacterized protein</fullName>
    </submittedName>
</protein>
<keyword evidence="1" id="KW-0732">Signal</keyword>
<feature type="signal peptide" evidence="1">
    <location>
        <begin position="1"/>
        <end position="21"/>
    </location>
</feature>
<evidence type="ECO:0000313" key="2">
    <source>
        <dbReference type="EMBL" id="SMF55485.1"/>
    </source>
</evidence>
<keyword evidence="3" id="KW-1185">Reference proteome</keyword>
<name>A0A1Y6CJA7_9BACT</name>
<reference evidence="3" key="1">
    <citation type="submission" date="2017-04" db="EMBL/GenBank/DDBJ databases">
        <authorList>
            <person name="Varghese N."/>
            <person name="Submissions S."/>
        </authorList>
    </citation>
    <scope>NUCLEOTIDE SEQUENCE [LARGE SCALE GENOMIC DNA]</scope>
    <source>
        <strain evidence="3">RKEM611</strain>
    </source>
</reference>
<dbReference type="Proteomes" id="UP000192907">
    <property type="component" value="Unassembled WGS sequence"/>
</dbReference>
<sequence>MIKHLKRLFLATCCISSVASACPAFFFAYKVPFLKKYSYPRNQVALFKRNQQSWQSIPIQINKGNREGALDFNIQENSGEKNLRPFDRIALHPNHFGDLWDQKGVLPCKTSHLGSQISSSGRHAYLFFCEEEALAIPSDITYDEKLREVHAPGYHYIHDEYNHLSFDAIKLEFGNKHLPIALDAEQLIRADVKNFFTMDFDAGDIRANLSHQLPGSVGLLGLLRFYLKILFFKIELALTPEVQFYEDSLYMPMSLHSPVEADSYLNPGSGIFYTWKSPKDVSWDFDRSRMPRFIAKEVYHKDWKAYCGRKRCAFTLVGNAYGRSIGMDFQIDRRLAEMNFYPQLITDMNVVNRSFDDKISEDLAYRIGVFFETSRLPKGDHFWDFWISLNRGKAECPAPLRLKSLRKKG</sequence>
<dbReference type="STRING" id="1513793.SAMN06296036_117124"/>
<evidence type="ECO:0000313" key="3">
    <source>
        <dbReference type="Proteomes" id="UP000192907"/>
    </source>
</evidence>
<accession>A0A1Y6CJA7</accession>
<organism evidence="2 3">
    <name type="scientific">Pseudobacteriovorax antillogorgiicola</name>
    <dbReference type="NCBI Taxonomy" id="1513793"/>
    <lineage>
        <taxon>Bacteria</taxon>
        <taxon>Pseudomonadati</taxon>
        <taxon>Bdellovibrionota</taxon>
        <taxon>Oligoflexia</taxon>
        <taxon>Oligoflexales</taxon>
        <taxon>Pseudobacteriovoracaceae</taxon>
        <taxon>Pseudobacteriovorax</taxon>
    </lineage>
</organism>
<proteinExistence type="predicted"/>
<dbReference type="RefSeq" id="WP_132321984.1">
    <property type="nucleotide sequence ID" value="NZ_FWZT01000017.1"/>
</dbReference>
<dbReference type="OrthoDB" id="9985674at2"/>
<gene>
    <name evidence="2" type="ORF">SAMN06296036_117124</name>
</gene>
<dbReference type="AlphaFoldDB" id="A0A1Y6CJA7"/>